<feature type="domain" description="Fungal-type protein kinase" evidence="2">
    <location>
        <begin position="166"/>
        <end position="207"/>
    </location>
</feature>
<feature type="domain" description="DUF6532" evidence="3">
    <location>
        <begin position="925"/>
        <end position="1056"/>
    </location>
</feature>
<feature type="region of interest" description="Disordered" evidence="1">
    <location>
        <begin position="534"/>
        <end position="599"/>
    </location>
</feature>
<evidence type="ECO:0000313" key="5">
    <source>
        <dbReference type="Proteomes" id="UP000053989"/>
    </source>
</evidence>
<feature type="compositionally biased region" description="Basic and acidic residues" evidence="1">
    <location>
        <begin position="315"/>
        <end position="329"/>
    </location>
</feature>
<dbReference type="InterPro" id="IPR040976">
    <property type="entry name" value="Pkinase_fungal"/>
</dbReference>
<evidence type="ECO:0000256" key="1">
    <source>
        <dbReference type="SAM" id="MobiDB-lite"/>
    </source>
</evidence>
<sequence>MSVTAHKDTIDKVNILHHDISLLNLLAIQNGSNHHLDFLDALSLEIRERLLPKLQTMAYRGLLGDWGYAVPLAEAHFNTGSEPIADPSSPHPLSPPTSPISVPNDLDFQCNNFVPVRVMPSLDEFESQVPGLEYIAIKSLEDNHNISLTVGRESPHDRPSIDVNPLYHTGMWTWMAAELVMIGPGKPVSHAARHDLESFFYVLLGICVLFDEPHKCKPKNKLSQCFDIYFNTFEPSLLKTITIQSQLGWSANILLHISPYFQPLIPFLNTLHEAIVLPMDFLHNQFSTSHPITHNAILKALLDALCTLEADSWHHRPQPKDAKGERDCNDSTPSGKPGLGRPGSQSDGSDEETGDWQGYTTPHISRPPAICQTSRPGFASSSSSSKQQRSGAKPQDSDDSKHPHFNFNAPGNVSGRRWVPIPCQAICAQWTRHGRSTCPVENIEQLQTIAATKSRRLTALDTATQGDEVNPMAPTASQVPNLQTNIRLHPKPWLKSKVGGQVSDPQSPSTTSLTFKLAAPGQQFSFRLPDSALANTRNQGAPNQDVDSVSNSSGPPSSQASSLFSRGASGASTPTSHAPSVCSSAQGDQDVIPHTNSRSSHLRRLAIASQSGIEAPACICASSQPQSLHHSCLSSHQSGEAPQFIHHPQQFSHSDLWGEKRQSTAAPDLSLPFQESSIPPSLRFDKLDEPGSLPCPPDLCRTASFYTPLDGYTLQGHSLFACPDQVDNNDDNVEVNLNGKLDIDERLPSEDDWFAEAVIQGDQLKNVEVRSHIGFAEGSGQTRRGIEPQHGTGHDVNENAEDVVAAHQRCNHVPHLPDNLQLATIRKHQHSSAPSPQDMNSSTTNWQGEVLDQSTTQPSEVASQTKLPRGLTNEGTEPWQIHFYEPASMLSHSEFNSKTRQSRLATLNIPLFQLIVLFCAGWWPQYTNDICKLLWEDLGNWRSALKKKAHTYIVKELLGDHGAFLRNGVDEDGHTNNLAHPALSGVIVDFFYTGTSSVSKLFPEVFANEVLRVTVAIAATVLKVALNETASAHGEVSFRVSAYTPVYLEMLGLIKKCDTSPIHTEKTRALRVEWARIGSNNTMEHDLIATTATTGFDVELD</sequence>
<feature type="region of interest" description="Disordered" evidence="1">
    <location>
        <begin position="80"/>
        <end position="100"/>
    </location>
</feature>
<evidence type="ECO:0000259" key="2">
    <source>
        <dbReference type="Pfam" id="PF17667"/>
    </source>
</evidence>
<evidence type="ECO:0000259" key="3">
    <source>
        <dbReference type="Pfam" id="PF20149"/>
    </source>
</evidence>
<feature type="region of interest" description="Disordered" evidence="1">
    <location>
        <begin position="852"/>
        <end position="874"/>
    </location>
</feature>
<dbReference type="InterPro" id="IPR045341">
    <property type="entry name" value="DUF6532"/>
</dbReference>
<reference evidence="4 5" key="1">
    <citation type="submission" date="2014-04" db="EMBL/GenBank/DDBJ databases">
        <authorList>
            <consortium name="DOE Joint Genome Institute"/>
            <person name="Kuo A."/>
            <person name="Kohler A."/>
            <person name="Nagy L.G."/>
            <person name="Floudas D."/>
            <person name="Copeland A."/>
            <person name="Barry K.W."/>
            <person name="Cichocki N."/>
            <person name="Veneault-Fourrey C."/>
            <person name="LaButti K."/>
            <person name="Lindquist E.A."/>
            <person name="Lipzen A."/>
            <person name="Lundell T."/>
            <person name="Morin E."/>
            <person name="Murat C."/>
            <person name="Sun H."/>
            <person name="Tunlid A."/>
            <person name="Henrissat B."/>
            <person name="Grigoriev I.V."/>
            <person name="Hibbett D.S."/>
            <person name="Martin F."/>
            <person name="Nordberg H.P."/>
            <person name="Cantor M.N."/>
            <person name="Hua S.X."/>
        </authorList>
    </citation>
    <scope>NUCLEOTIDE SEQUENCE [LARGE SCALE GENOMIC DNA]</scope>
    <source>
        <strain evidence="4 5">Foug A</strain>
    </source>
</reference>
<feature type="compositionally biased region" description="Polar residues" evidence="1">
    <location>
        <begin position="852"/>
        <end position="866"/>
    </location>
</feature>
<dbReference type="OrthoDB" id="5584477at2759"/>
<evidence type="ECO:0000313" key="4">
    <source>
        <dbReference type="EMBL" id="KIM70777.1"/>
    </source>
</evidence>
<dbReference type="Pfam" id="PF17667">
    <property type="entry name" value="Pkinase_fungal"/>
    <property type="match status" value="1"/>
</dbReference>
<dbReference type="AlphaFoldDB" id="A0A0C3B0J1"/>
<keyword evidence="5" id="KW-1185">Reference proteome</keyword>
<feature type="compositionally biased region" description="Polar residues" evidence="1">
    <location>
        <begin position="570"/>
        <end position="587"/>
    </location>
</feature>
<dbReference type="EMBL" id="KN822004">
    <property type="protein sequence ID" value="KIM70777.1"/>
    <property type="molecule type" value="Genomic_DNA"/>
</dbReference>
<proteinExistence type="predicted"/>
<name>A0A0C3B0J1_9AGAM</name>
<feature type="compositionally biased region" description="Pro residues" evidence="1">
    <location>
        <begin position="89"/>
        <end position="98"/>
    </location>
</feature>
<feature type="compositionally biased region" description="Polar residues" evidence="1">
    <location>
        <begin position="534"/>
        <end position="547"/>
    </location>
</feature>
<dbReference type="STRING" id="1036808.A0A0C3B0J1"/>
<gene>
    <name evidence="4" type="ORF">SCLCIDRAFT_18810</name>
</gene>
<feature type="compositionally biased region" description="Polar residues" evidence="1">
    <location>
        <begin position="831"/>
        <end position="845"/>
    </location>
</feature>
<dbReference type="InParanoid" id="A0A0C3B0J1"/>
<protein>
    <submittedName>
        <fullName evidence="4">Uncharacterized protein</fullName>
    </submittedName>
</protein>
<reference evidence="5" key="2">
    <citation type="submission" date="2015-01" db="EMBL/GenBank/DDBJ databases">
        <title>Evolutionary Origins and Diversification of the Mycorrhizal Mutualists.</title>
        <authorList>
            <consortium name="DOE Joint Genome Institute"/>
            <consortium name="Mycorrhizal Genomics Consortium"/>
            <person name="Kohler A."/>
            <person name="Kuo A."/>
            <person name="Nagy L.G."/>
            <person name="Floudas D."/>
            <person name="Copeland A."/>
            <person name="Barry K.W."/>
            <person name="Cichocki N."/>
            <person name="Veneault-Fourrey C."/>
            <person name="LaButti K."/>
            <person name="Lindquist E.A."/>
            <person name="Lipzen A."/>
            <person name="Lundell T."/>
            <person name="Morin E."/>
            <person name="Murat C."/>
            <person name="Riley R."/>
            <person name="Ohm R."/>
            <person name="Sun H."/>
            <person name="Tunlid A."/>
            <person name="Henrissat B."/>
            <person name="Grigoriev I.V."/>
            <person name="Hibbett D.S."/>
            <person name="Martin F."/>
        </authorList>
    </citation>
    <scope>NUCLEOTIDE SEQUENCE [LARGE SCALE GENOMIC DNA]</scope>
    <source>
        <strain evidence="5">Foug A</strain>
    </source>
</reference>
<feature type="compositionally biased region" description="Low complexity" evidence="1">
    <location>
        <begin position="548"/>
        <end position="565"/>
    </location>
</feature>
<dbReference type="Pfam" id="PF20149">
    <property type="entry name" value="DUF6532"/>
    <property type="match status" value="1"/>
</dbReference>
<organism evidence="4 5">
    <name type="scientific">Scleroderma citrinum Foug A</name>
    <dbReference type="NCBI Taxonomy" id="1036808"/>
    <lineage>
        <taxon>Eukaryota</taxon>
        <taxon>Fungi</taxon>
        <taxon>Dikarya</taxon>
        <taxon>Basidiomycota</taxon>
        <taxon>Agaricomycotina</taxon>
        <taxon>Agaricomycetes</taxon>
        <taxon>Agaricomycetidae</taxon>
        <taxon>Boletales</taxon>
        <taxon>Sclerodermatineae</taxon>
        <taxon>Sclerodermataceae</taxon>
        <taxon>Scleroderma</taxon>
    </lineage>
</organism>
<feature type="region of interest" description="Disordered" evidence="1">
    <location>
        <begin position="315"/>
        <end position="414"/>
    </location>
</feature>
<dbReference type="HOGENOM" id="CLU_283159_0_0_1"/>
<accession>A0A0C3B0J1</accession>
<feature type="region of interest" description="Disordered" evidence="1">
    <location>
        <begin position="826"/>
        <end position="845"/>
    </location>
</feature>
<dbReference type="Proteomes" id="UP000053989">
    <property type="component" value="Unassembled WGS sequence"/>
</dbReference>